<dbReference type="EMBL" id="JABSTQ010004028">
    <property type="protein sequence ID" value="KAG0442968.1"/>
    <property type="molecule type" value="Genomic_DNA"/>
</dbReference>
<organism evidence="1 2">
    <name type="scientific">Ixodes persulcatus</name>
    <name type="common">Taiga tick</name>
    <dbReference type="NCBI Taxonomy" id="34615"/>
    <lineage>
        <taxon>Eukaryota</taxon>
        <taxon>Metazoa</taxon>
        <taxon>Ecdysozoa</taxon>
        <taxon>Arthropoda</taxon>
        <taxon>Chelicerata</taxon>
        <taxon>Arachnida</taxon>
        <taxon>Acari</taxon>
        <taxon>Parasitiformes</taxon>
        <taxon>Ixodida</taxon>
        <taxon>Ixodoidea</taxon>
        <taxon>Ixodidae</taxon>
        <taxon>Ixodinae</taxon>
        <taxon>Ixodes</taxon>
    </lineage>
</organism>
<evidence type="ECO:0000313" key="1">
    <source>
        <dbReference type="EMBL" id="KAG0442968.1"/>
    </source>
</evidence>
<reference evidence="1 2" key="1">
    <citation type="journal article" date="2020" name="Cell">
        <title>Large-Scale Comparative Analyses of Tick Genomes Elucidate Their Genetic Diversity and Vector Capacities.</title>
        <authorList>
            <consortium name="Tick Genome and Microbiome Consortium (TIGMIC)"/>
            <person name="Jia N."/>
            <person name="Wang J."/>
            <person name="Shi W."/>
            <person name="Du L."/>
            <person name="Sun Y."/>
            <person name="Zhan W."/>
            <person name="Jiang J.F."/>
            <person name="Wang Q."/>
            <person name="Zhang B."/>
            <person name="Ji P."/>
            <person name="Bell-Sakyi L."/>
            <person name="Cui X.M."/>
            <person name="Yuan T.T."/>
            <person name="Jiang B.G."/>
            <person name="Yang W.F."/>
            <person name="Lam T.T."/>
            <person name="Chang Q.C."/>
            <person name="Ding S.J."/>
            <person name="Wang X.J."/>
            <person name="Zhu J.G."/>
            <person name="Ruan X.D."/>
            <person name="Zhao L."/>
            <person name="Wei J.T."/>
            <person name="Ye R.Z."/>
            <person name="Que T.C."/>
            <person name="Du C.H."/>
            <person name="Zhou Y.H."/>
            <person name="Cheng J.X."/>
            <person name="Dai P.F."/>
            <person name="Guo W.B."/>
            <person name="Han X.H."/>
            <person name="Huang E.J."/>
            <person name="Li L.F."/>
            <person name="Wei W."/>
            <person name="Gao Y.C."/>
            <person name="Liu J.Z."/>
            <person name="Shao H.Z."/>
            <person name="Wang X."/>
            <person name="Wang C.C."/>
            <person name="Yang T.C."/>
            <person name="Huo Q.B."/>
            <person name="Li W."/>
            <person name="Chen H.Y."/>
            <person name="Chen S.E."/>
            <person name="Zhou L.G."/>
            <person name="Ni X.B."/>
            <person name="Tian J.H."/>
            <person name="Sheng Y."/>
            <person name="Liu T."/>
            <person name="Pan Y.S."/>
            <person name="Xia L.Y."/>
            <person name="Li J."/>
            <person name="Zhao F."/>
            <person name="Cao W.C."/>
        </authorList>
    </citation>
    <scope>NUCLEOTIDE SEQUENCE [LARGE SCALE GENOMIC DNA]</scope>
    <source>
        <strain evidence="1">Iper-2018</strain>
    </source>
</reference>
<comment type="caution">
    <text evidence="1">The sequence shown here is derived from an EMBL/GenBank/DDBJ whole genome shotgun (WGS) entry which is preliminary data.</text>
</comment>
<name>A0AC60QTH1_IXOPE</name>
<proteinExistence type="predicted"/>
<accession>A0AC60QTH1</accession>
<sequence length="259" mass="28664">MKISDKSEALRERYLQTFVARAYAEHSEQYVLFPFHQEELHHLFLSDLVQGTTLLEVGSGPSVNFVCLASVRFKDIVLSDLVEDSRLELKKWPSNSEDAIYWTLRAQQIAALEGFSNINEGATEIAERTRRAIRKVVPCDVLTPGVLPEEDRESFDLVLSCNCLEAATADHESFQRALFNMAALVKPGGLLVLAGVGGTSAYDVGRESFPMVDLTDDVIKQAMSNAGLQVKAFSTRMYDGPNVEAHGKRFGFVVAAQKC</sequence>
<keyword evidence="2" id="KW-1185">Reference proteome</keyword>
<gene>
    <name evidence="1" type="ORF">HPB47_015430</name>
</gene>
<evidence type="ECO:0000313" key="2">
    <source>
        <dbReference type="Proteomes" id="UP000805193"/>
    </source>
</evidence>
<dbReference type="Proteomes" id="UP000805193">
    <property type="component" value="Unassembled WGS sequence"/>
</dbReference>
<protein>
    <submittedName>
        <fullName evidence="1">Uncharacterized protein</fullName>
    </submittedName>
</protein>